<sequence>MKRIALVIIGLCVIYVIYQLYSANTSCYLKGSICTSEFKYSNSVERSLYINNKEISSDQKQSWINNHHIYPKGENGYWNYCKEYSKSSIVCSFQYLVNISKCKDLSVDKYPIDNWRLRFYKISMLDREKLTYTLELYEGKKDSWMQSQLINTDQEVLCDSEVKPY</sequence>
<accession>A0A1V2UZ68</accession>
<dbReference type="GeneID" id="60734331"/>
<reference evidence="1 2" key="1">
    <citation type="submission" date="2015-07" db="EMBL/GenBank/DDBJ databases">
        <title>Acinetobacter yuneri, a novel member of Acinetobacter calcoaceticus-Acinetobacter baumannii complex isolated from clinical specimen.</title>
        <authorList>
            <person name="Yu Y."/>
        </authorList>
    </citation>
    <scope>NUCLEOTIDE SEQUENCE [LARGE SCALE GENOMIC DNA]</scope>
    <source>
        <strain evidence="1 2">A362</strain>
    </source>
</reference>
<evidence type="ECO:0000313" key="1">
    <source>
        <dbReference type="EMBL" id="ONN55270.1"/>
    </source>
</evidence>
<dbReference type="AlphaFoldDB" id="A0A1V2UZ68"/>
<protein>
    <submittedName>
        <fullName evidence="1">Uncharacterized protein</fullName>
    </submittedName>
</protein>
<dbReference type="Proteomes" id="UP000189376">
    <property type="component" value="Unassembled WGS sequence"/>
</dbReference>
<dbReference type="EMBL" id="LFZS01000003">
    <property type="protein sequence ID" value="ONN55270.1"/>
    <property type="molecule type" value="Genomic_DNA"/>
</dbReference>
<comment type="caution">
    <text evidence="1">The sequence shown here is derived from an EMBL/GenBank/DDBJ whole genome shotgun (WGS) entry which is preliminary data.</text>
</comment>
<name>A0A1V2UZ68_9GAMM</name>
<dbReference type="RefSeq" id="WP_077168815.1">
    <property type="nucleotide sequence ID" value="NZ_LFZS01000003.1"/>
</dbReference>
<organism evidence="1 2">
    <name type="scientific">Acinetobacter genomosp. 33YU</name>
    <dbReference type="NCBI Taxonomy" id="1675530"/>
    <lineage>
        <taxon>Bacteria</taxon>
        <taxon>Pseudomonadati</taxon>
        <taxon>Pseudomonadota</taxon>
        <taxon>Gammaproteobacteria</taxon>
        <taxon>Moraxellales</taxon>
        <taxon>Moraxellaceae</taxon>
        <taxon>Acinetobacter</taxon>
    </lineage>
</organism>
<gene>
    <name evidence="1" type="ORF">AC058_05385</name>
</gene>
<evidence type="ECO:0000313" key="2">
    <source>
        <dbReference type="Proteomes" id="UP000189376"/>
    </source>
</evidence>
<proteinExistence type="predicted"/>
<keyword evidence="2" id="KW-1185">Reference proteome</keyword>